<dbReference type="OrthoDB" id="8005749at2"/>
<feature type="region of interest" description="Disordered" evidence="1">
    <location>
        <begin position="19"/>
        <end position="45"/>
    </location>
</feature>
<evidence type="ECO:0000313" key="2">
    <source>
        <dbReference type="EMBL" id="SDO69902.1"/>
    </source>
</evidence>
<keyword evidence="3" id="KW-1185">Reference proteome</keyword>
<dbReference type="EMBL" id="FNHS01000040">
    <property type="protein sequence ID" value="SDO69902.1"/>
    <property type="molecule type" value="Genomic_DNA"/>
</dbReference>
<name>A0A1H0LNY0_9HYPH</name>
<evidence type="ECO:0000256" key="1">
    <source>
        <dbReference type="SAM" id="MobiDB-lite"/>
    </source>
</evidence>
<dbReference type="Proteomes" id="UP000198704">
    <property type="component" value="Unassembled WGS sequence"/>
</dbReference>
<organism evidence="2 3">
    <name type="scientific">Methylobacterium phyllostachyos</name>
    <dbReference type="NCBI Taxonomy" id="582672"/>
    <lineage>
        <taxon>Bacteria</taxon>
        <taxon>Pseudomonadati</taxon>
        <taxon>Pseudomonadota</taxon>
        <taxon>Alphaproteobacteria</taxon>
        <taxon>Hyphomicrobiales</taxon>
        <taxon>Methylobacteriaceae</taxon>
        <taxon>Methylobacterium</taxon>
    </lineage>
</organism>
<accession>A0A1H0LNY0</accession>
<proteinExistence type="predicted"/>
<feature type="compositionally biased region" description="Basic and acidic residues" evidence="1">
    <location>
        <begin position="29"/>
        <end position="45"/>
    </location>
</feature>
<reference evidence="3" key="1">
    <citation type="submission" date="2016-10" db="EMBL/GenBank/DDBJ databases">
        <authorList>
            <person name="Varghese N."/>
            <person name="Submissions S."/>
        </authorList>
    </citation>
    <scope>NUCLEOTIDE SEQUENCE [LARGE SCALE GENOMIC DNA]</scope>
    <source>
        <strain evidence="3">BL47</strain>
    </source>
</reference>
<gene>
    <name evidence="2" type="ORF">SAMN05216360_1403</name>
</gene>
<dbReference type="RefSeq" id="WP_091723073.1">
    <property type="nucleotide sequence ID" value="NZ_FNHS01000040.1"/>
</dbReference>
<evidence type="ECO:0000313" key="3">
    <source>
        <dbReference type="Proteomes" id="UP000198704"/>
    </source>
</evidence>
<dbReference type="AlphaFoldDB" id="A0A1H0LNY0"/>
<protein>
    <submittedName>
        <fullName evidence="2">Uncharacterized protein</fullName>
    </submittedName>
</protein>
<sequence length="122" mass="13098">MNAIGWLLTKVIELITGKDRGQKSSGMPRVREVRVHEDQPADKSRNFDADYRAATMMLKTRMGNSFPDNYHARPGAGTNCTRDFGDERAEAIDTASAAIAAALRKCATVKQAADAGAASVGI</sequence>